<evidence type="ECO:0000313" key="3">
    <source>
        <dbReference type="EMBL" id="JAT65565.1"/>
    </source>
</evidence>
<dbReference type="PROSITE" id="PS50188">
    <property type="entry name" value="B302_SPRY"/>
    <property type="match status" value="1"/>
</dbReference>
<dbReference type="AlphaFoldDB" id="A0A1D1Z7W1"/>
<dbReference type="SMART" id="SM00449">
    <property type="entry name" value="SPRY"/>
    <property type="match status" value="1"/>
</dbReference>
<keyword evidence="2" id="KW-0418">Kinase</keyword>
<proteinExistence type="predicted"/>
<feature type="non-terminal residue" evidence="2">
    <location>
        <position position="1"/>
    </location>
</feature>
<dbReference type="EMBL" id="GDJX01002371">
    <property type="protein sequence ID" value="JAT65565.1"/>
    <property type="molecule type" value="Transcribed_RNA"/>
</dbReference>
<reference evidence="2" key="1">
    <citation type="submission" date="2015-07" db="EMBL/GenBank/DDBJ databases">
        <title>Transcriptome Assembly of Anthurium amnicola.</title>
        <authorList>
            <person name="Suzuki J."/>
        </authorList>
    </citation>
    <scope>NUCLEOTIDE SEQUENCE</scope>
</reference>
<dbReference type="InterPro" id="IPR043136">
    <property type="entry name" value="B30.2/SPRY_sf"/>
</dbReference>
<dbReference type="SUPFAM" id="SSF49899">
    <property type="entry name" value="Concanavalin A-like lectins/glucanases"/>
    <property type="match status" value="1"/>
</dbReference>
<dbReference type="GO" id="GO:0016301">
    <property type="term" value="F:kinase activity"/>
    <property type="evidence" value="ECO:0007669"/>
    <property type="project" value="UniProtKB-KW"/>
</dbReference>
<organism evidence="2">
    <name type="scientific">Anthurium amnicola</name>
    <dbReference type="NCBI Taxonomy" id="1678845"/>
    <lineage>
        <taxon>Eukaryota</taxon>
        <taxon>Viridiplantae</taxon>
        <taxon>Streptophyta</taxon>
        <taxon>Embryophyta</taxon>
        <taxon>Tracheophyta</taxon>
        <taxon>Spermatophyta</taxon>
        <taxon>Magnoliopsida</taxon>
        <taxon>Liliopsida</taxon>
        <taxon>Araceae</taxon>
        <taxon>Pothoideae</taxon>
        <taxon>Potheae</taxon>
        <taxon>Anthurium</taxon>
    </lineage>
</organism>
<gene>
    <name evidence="2" type="primary">splA_6</name>
    <name evidence="3" type="synonym">splA_0</name>
    <name evidence="2" type="ORF">g.53399</name>
    <name evidence="3" type="ORF">g.53402</name>
</gene>
<dbReference type="InterPro" id="IPR013320">
    <property type="entry name" value="ConA-like_dom_sf"/>
</dbReference>
<protein>
    <submittedName>
        <fullName evidence="2">Dual specificity protein kinase splA</fullName>
    </submittedName>
</protein>
<evidence type="ECO:0000313" key="2">
    <source>
        <dbReference type="EMBL" id="JAT62902.1"/>
    </source>
</evidence>
<name>A0A1D1Z7W1_9ARAE</name>
<dbReference type="EMBL" id="GDJX01005034">
    <property type="protein sequence ID" value="JAT62902.1"/>
    <property type="molecule type" value="Transcribed_RNA"/>
</dbReference>
<dbReference type="InterPro" id="IPR044736">
    <property type="entry name" value="Gid1/RanBPM/SPLA_SPRY"/>
</dbReference>
<dbReference type="Gene3D" id="2.60.120.920">
    <property type="match status" value="1"/>
</dbReference>
<dbReference type="CDD" id="cd12885">
    <property type="entry name" value="SPRY_RanBP_like"/>
    <property type="match status" value="1"/>
</dbReference>
<sequence>GTAGLRPHHLNGHHNHHQYCQLHRVQSGADFSWGNHPHLATEAGEGGWSRFAFLGRSDSLPRPTSLLGSCVACDAGRPGPAAEVAWEVPPGSSDYIQTVRLDPGGGGGSAARDGPFSTARMSLPLPGPPLGGDTPSFPREAYFEVTILHLQRQRPPPLPSQQHRLRWSKRVKDVYGESDRRKLIPENLAAIVSGGGGSGKQSKEERSKDAGAAICVGLARGGTPSEKPPGSYPGSIGFHSNGSVHLDGIKLALESEKALWGAVNRVVGCGFDPGKKTVFFTMDGALLHVVRCNSDAFRNPLYPTLAADADAMLSVNLGQVAFRYPPANPQRTPNPCFLRPHPTDPSAHIGYDDSRELFSMGRIDSQWLAVARKIQSEGGSVVDGDGGSVVVDIDGESDLFEISLNR</sequence>
<dbReference type="Pfam" id="PF00622">
    <property type="entry name" value="SPRY"/>
    <property type="match status" value="1"/>
</dbReference>
<keyword evidence="2" id="KW-0808">Transferase</keyword>
<evidence type="ECO:0000259" key="1">
    <source>
        <dbReference type="PROSITE" id="PS50188"/>
    </source>
</evidence>
<dbReference type="InterPro" id="IPR001870">
    <property type="entry name" value="B30.2/SPRY"/>
</dbReference>
<feature type="domain" description="B30.2/SPRY" evidence="1">
    <location>
        <begin position="132"/>
        <end position="322"/>
    </location>
</feature>
<dbReference type="InterPro" id="IPR003877">
    <property type="entry name" value="SPRY_dom"/>
</dbReference>
<accession>A0A1D1Z7W1</accession>